<dbReference type="Proteomes" id="UP000027997">
    <property type="component" value="Unassembled WGS sequence"/>
</dbReference>
<keyword evidence="2" id="KW-0808">Transferase</keyword>
<dbReference type="GO" id="GO:0008757">
    <property type="term" value="F:S-adenosylmethionine-dependent methyltransferase activity"/>
    <property type="evidence" value="ECO:0007669"/>
    <property type="project" value="InterPro"/>
</dbReference>
<evidence type="ECO:0000313" key="3">
    <source>
        <dbReference type="Proteomes" id="UP000027997"/>
    </source>
</evidence>
<dbReference type="GO" id="GO:0032259">
    <property type="term" value="P:methylation"/>
    <property type="evidence" value="ECO:0007669"/>
    <property type="project" value="UniProtKB-KW"/>
</dbReference>
<reference evidence="2 3" key="1">
    <citation type="submission" date="2014-06" db="EMBL/GenBank/DDBJ databases">
        <title>Whole Genome Sequences of Three Symbiotic Endozoicomonas Bacteria.</title>
        <authorList>
            <person name="Neave M.J."/>
            <person name="Apprill A."/>
            <person name="Voolstra C.R."/>
        </authorList>
    </citation>
    <scope>NUCLEOTIDE SEQUENCE [LARGE SCALE GENOMIC DNA]</scope>
    <source>
        <strain evidence="2 3">DSM 22380</strain>
    </source>
</reference>
<evidence type="ECO:0000259" key="1">
    <source>
        <dbReference type="Pfam" id="PF08241"/>
    </source>
</evidence>
<dbReference type="AlphaFoldDB" id="A0A081KCL6"/>
<gene>
    <name evidence="2" type="ORF">GV64_15155</name>
</gene>
<dbReference type="PANTHER" id="PTHR43861:SF1">
    <property type="entry name" value="TRANS-ACONITATE 2-METHYLTRANSFERASE"/>
    <property type="match status" value="1"/>
</dbReference>
<dbReference type="Pfam" id="PF08241">
    <property type="entry name" value="Methyltransf_11"/>
    <property type="match status" value="1"/>
</dbReference>
<dbReference type="STRING" id="305900.GV64_15155"/>
<keyword evidence="2" id="KW-0489">Methyltransferase</keyword>
<dbReference type="SUPFAM" id="SSF53335">
    <property type="entry name" value="S-adenosyl-L-methionine-dependent methyltransferases"/>
    <property type="match status" value="1"/>
</dbReference>
<sequence>MSAPMYSQYANEYAQAITNNVYNALLERPSMLAMLPELQGKSILDLGCGPGAYVEHFLSQGARVTASDVSPEMVQIVQKKFGDQVTAYVADLSHGLPDEQDSSYDLIVCPLTIHYIEDLSPLFNDARRVLNGGGSFFFSTHHPIVDFEVSPSGNYFSRELIIEEWDTIGHPVQVQFYRRSLTELFNAIANAGLYVAALSEGCPAEAMKDISPESYNHLLNNPNFLFVECKSFT</sequence>
<dbReference type="RefSeq" id="WP_020583629.1">
    <property type="nucleotide sequence ID" value="NZ_JOJP01000001.1"/>
</dbReference>
<dbReference type="InterPro" id="IPR029063">
    <property type="entry name" value="SAM-dependent_MTases_sf"/>
</dbReference>
<dbReference type="Gene3D" id="3.40.50.150">
    <property type="entry name" value="Vaccinia Virus protein VP39"/>
    <property type="match status" value="1"/>
</dbReference>
<dbReference type="eggNOG" id="COG0500">
    <property type="taxonomic scope" value="Bacteria"/>
</dbReference>
<name>A0A081KCL6_9GAMM</name>
<comment type="caution">
    <text evidence="2">The sequence shown here is derived from an EMBL/GenBank/DDBJ whole genome shotgun (WGS) entry which is preliminary data.</text>
</comment>
<dbReference type="PANTHER" id="PTHR43861">
    <property type="entry name" value="TRANS-ACONITATE 2-METHYLTRANSFERASE-RELATED"/>
    <property type="match status" value="1"/>
</dbReference>
<dbReference type="CDD" id="cd02440">
    <property type="entry name" value="AdoMet_MTases"/>
    <property type="match status" value="1"/>
</dbReference>
<organism evidence="2 3">
    <name type="scientific">Endozoicomonas elysicola</name>
    <dbReference type="NCBI Taxonomy" id="305900"/>
    <lineage>
        <taxon>Bacteria</taxon>
        <taxon>Pseudomonadati</taxon>
        <taxon>Pseudomonadota</taxon>
        <taxon>Gammaproteobacteria</taxon>
        <taxon>Oceanospirillales</taxon>
        <taxon>Endozoicomonadaceae</taxon>
        <taxon>Endozoicomonas</taxon>
    </lineage>
</organism>
<accession>A0A081KCL6</accession>
<proteinExistence type="predicted"/>
<feature type="domain" description="Methyltransferase type 11" evidence="1">
    <location>
        <begin position="44"/>
        <end position="138"/>
    </location>
</feature>
<dbReference type="InterPro" id="IPR013216">
    <property type="entry name" value="Methyltransf_11"/>
</dbReference>
<dbReference type="EMBL" id="JOJP01000001">
    <property type="protein sequence ID" value="KEI71892.1"/>
    <property type="molecule type" value="Genomic_DNA"/>
</dbReference>
<evidence type="ECO:0000313" key="2">
    <source>
        <dbReference type="EMBL" id="KEI71892.1"/>
    </source>
</evidence>
<keyword evidence="3" id="KW-1185">Reference proteome</keyword>
<protein>
    <submittedName>
        <fullName evidence="2">SAM-dependent methyltransferase</fullName>
    </submittedName>
</protein>